<reference evidence="3 4" key="1">
    <citation type="journal article" date="2018" name="Microbiome">
        <title>Fine metagenomic profile of the Mediterranean stratified and mixed water columns revealed by assembly and recruitment.</title>
        <authorList>
            <person name="Haro-Moreno J.M."/>
            <person name="Lopez-Perez M."/>
            <person name="De La Torre J.R."/>
            <person name="Picazo A."/>
            <person name="Camacho A."/>
            <person name="Rodriguez-Valera F."/>
        </authorList>
    </citation>
    <scope>NUCLEOTIDE SEQUENCE [LARGE SCALE GENOMIC DNA]</scope>
    <source>
        <strain evidence="3">MED-G57</strain>
    </source>
</reference>
<dbReference type="InterPro" id="IPR023485">
    <property type="entry name" value="Ptyr_pPase"/>
</dbReference>
<comment type="caution">
    <text evidence="3">The sequence shown here is derived from an EMBL/GenBank/DDBJ whole genome shotgun (WGS) entry which is preliminary data.</text>
</comment>
<evidence type="ECO:0000313" key="4">
    <source>
        <dbReference type="Proteomes" id="UP000253570"/>
    </source>
</evidence>
<dbReference type="SUPFAM" id="SSF52788">
    <property type="entry name" value="Phosphotyrosine protein phosphatases I"/>
    <property type="match status" value="1"/>
</dbReference>
<gene>
    <name evidence="3" type="ORF">DBW71_02615</name>
</gene>
<dbReference type="AlphaFoldDB" id="A0A368DQT7"/>
<proteinExistence type="predicted"/>
<dbReference type="PANTHER" id="PTHR43428">
    <property type="entry name" value="ARSENATE REDUCTASE"/>
    <property type="match status" value="1"/>
</dbReference>
<organism evidence="3 4">
    <name type="scientific">PS1 clade bacterium</name>
    <dbReference type="NCBI Taxonomy" id="2175152"/>
    <lineage>
        <taxon>Bacteria</taxon>
        <taxon>Pseudomonadati</taxon>
        <taxon>Pseudomonadota</taxon>
        <taxon>Alphaproteobacteria</taxon>
        <taxon>PS1 clade</taxon>
    </lineage>
</organism>
<dbReference type="CDD" id="cd16345">
    <property type="entry name" value="LMWP_ArsC"/>
    <property type="match status" value="1"/>
</dbReference>
<accession>A0A368DQT7</accession>
<feature type="domain" description="Phosphotyrosine protein phosphatase I" evidence="2">
    <location>
        <begin position="10"/>
        <end position="146"/>
    </location>
</feature>
<dbReference type="InterPro" id="IPR036196">
    <property type="entry name" value="Ptyr_pPase_sf"/>
</dbReference>
<dbReference type="SMART" id="SM00226">
    <property type="entry name" value="LMWPc"/>
    <property type="match status" value="1"/>
</dbReference>
<dbReference type="EMBL" id="QOQD01000005">
    <property type="protein sequence ID" value="RCL73686.1"/>
    <property type="molecule type" value="Genomic_DNA"/>
</dbReference>
<dbReference type="Gene3D" id="3.40.50.2300">
    <property type="match status" value="1"/>
</dbReference>
<dbReference type="PANTHER" id="PTHR43428:SF1">
    <property type="entry name" value="ARSENATE REDUCTASE"/>
    <property type="match status" value="1"/>
</dbReference>
<evidence type="ECO:0000313" key="3">
    <source>
        <dbReference type="EMBL" id="RCL73686.1"/>
    </source>
</evidence>
<evidence type="ECO:0000256" key="1">
    <source>
        <dbReference type="ARBA" id="ARBA00022849"/>
    </source>
</evidence>
<dbReference type="Pfam" id="PF01451">
    <property type="entry name" value="LMWPc"/>
    <property type="match status" value="1"/>
</dbReference>
<dbReference type="GO" id="GO:0046685">
    <property type="term" value="P:response to arsenic-containing substance"/>
    <property type="evidence" value="ECO:0007669"/>
    <property type="project" value="UniProtKB-KW"/>
</dbReference>
<dbReference type="Proteomes" id="UP000253570">
    <property type="component" value="Unassembled WGS sequence"/>
</dbReference>
<evidence type="ECO:0000259" key="2">
    <source>
        <dbReference type="SMART" id="SM00226"/>
    </source>
</evidence>
<sequence length="167" mass="18347">MNGLLKLRILNCLFLCTGNSCRSIIAESIMNKIGKDIFRGYSAGSSPVGFVNPMSILMLESKGHDVSCLSSKSWDQYASAPHMDFIITVCDNAAGEVCPVWPGKPISAHWGVTDPSLVAGSEEVKYQAFLDTYLVFEKRIKKFISLSDNINNKVTKDVLQNIAIAIR</sequence>
<protein>
    <submittedName>
        <fullName evidence="3">Arsenate reductase ArsC</fullName>
    </submittedName>
</protein>
<name>A0A368DQT7_9PROT</name>
<keyword evidence="1" id="KW-0059">Arsenical resistance</keyword>